<dbReference type="EMBL" id="FOKO01000004">
    <property type="protein sequence ID" value="SFC87595.1"/>
    <property type="molecule type" value="Genomic_DNA"/>
</dbReference>
<organism evidence="3 5">
    <name type="scientific">Kosakonia oryzae</name>
    <dbReference type="NCBI Taxonomy" id="497725"/>
    <lineage>
        <taxon>Bacteria</taxon>
        <taxon>Pseudomonadati</taxon>
        <taxon>Pseudomonadota</taxon>
        <taxon>Gammaproteobacteria</taxon>
        <taxon>Enterobacterales</taxon>
        <taxon>Enterobacteriaceae</taxon>
        <taxon>Kosakonia</taxon>
    </lineage>
</organism>
<feature type="chain" id="PRO_5041653711" evidence="1">
    <location>
        <begin position="24"/>
        <end position="61"/>
    </location>
</feature>
<dbReference type="EMBL" id="CP014007">
    <property type="protein sequence ID" value="ANI81302.1"/>
    <property type="molecule type" value="Genomic_DNA"/>
</dbReference>
<sequence>MRLRLFMLALLSALLSHCSSYHGNGCGSAQCRPLSASHQLVIWWPTDMRNGTQDYSLVPVR</sequence>
<dbReference type="InterPro" id="IPR048207">
    <property type="entry name" value="HprT-like"/>
</dbReference>
<evidence type="ECO:0000313" key="4">
    <source>
        <dbReference type="Proteomes" id="UP000078227"/>
    </source>
</evidence>
<name>A0AA94KR63_9ENTR</name>
<protein>
    <submittedName>
        <fullName evidence="2">Type III secretion protein HrpT</fullName>
    </submittedName>
</protein>
<keyword evidence="1" id="KW-0732">Signal</keyword>
<dbReference type="Proteomes" id="UP000182314">
    <property type="component" value="Unassembled WGS sequence"/>
</dbReference>
<evidence type="ECO:0000313" key="2">
    <source>
        <dbReference type="EMBL" id="ANI81302.1"/>
    </source>
</evidence>
<proteinExistence type="predicted"/>
<dbReference type="AlphaFoldDB" id="A0AA94KR63"/>
<reference evidence="3 5" key="1">
    <citation type="submission" date="2016-10" db="EMBL/GenBank/DDBJ databases">
        <authorList>
            <person name="Varghese N."/>
            <person name="Submissions S."/>
        </authorList>
    </citation>
    <scope>NUCLEOTIDE SEQUENCE [LARGE SCALE GENOMIC DNA]</scope>
    <source>
        <strain evidence="3 5">CGMCC 1.7012</strain>
    </source>
</reference>
<feature type="signal peptide" evidence="1">
    <location>
        <begin position="1"/>
        <end position="23"/>
    </location>
</feature>
<evidence type="ECO:0000256" key="1">
    <source>
        <dbReference type="SAM" id="SignalP"/>
    </source>
</evidence>
<evidence type="ECO:0000313" key="3">
    <source>
        <dbReference type="EMBL" id="SFC87595.1"/>
    </source>
</evidence>
<dbReference type="RefSeq" id="WP_064563696.1">
    <property type="nucleotide sequence ID" value="NZ_CP014007.2"/>
</dbReference>
<dbReference type="Proteomes" id="UP000078227">
    <property type="component" value="Chromosome"/>
</dbReference>
<keyword evidence="4" id="KW-1185">Reference proteome</keyword>
<dbReference type="KEGG" id="kor:AWR26_03725"/>
<dbReference type="NCBIfam" id="NF041532">
    <property type="entry name" value="HprT"/>
    <property type="match status" value="1"/>
</dbReference>
<reference evidence="2 4" key="2">
    <citation type="submission" date="2021-03" db="EMBL/GenBank/DDBJ databases">
        <authorList>
            <person name="Li Y."/>
            <person name="Li S."/>
            <person name="Chen M."/>
            <person name="Peng G."/>
            <person name="Tan Z."/>
            <person name="An Q."/>
        </authorList>
    </citation>
    <scope>NUCLEOTIDE SEQUENCE [LARGE SCALE GENOMIC DNA]</scope>
    <source>
        <strain evidence="2 4">Ola 51</strain>
    </source>
</reference>
<evidence type="ECO:0000313" key="5">
    <source>
        <dbReference type="Proteomes" id="UP000182314"/>
    </source>
</evidence>
<gene>
    <name evidence="2" type="ORF">AWR26_03725</name>
    <name evidence="3" type="ORF">SAMN05216286_3565</name>
</gene>
<accession>A0AA94KR63</accession>